<dbReference type="SUPFAM" id="SSF56281">
    <property type="entry name" value="Metallo-hydrolase/oxidoreductase"/>
    <property type="match status" value="1"/>
</dbReference>
<sequence length="263" mass="29779">MGKAKERSNMDYFFHVGNAGVILKLEGQWVGIDVFTGREIKPYQPMPETLEQKLLCDAGCPEIGLLVITHNHRDHFHPQKVSAYLKTHSSALVLAGDDILSILAEAGVSASRFLKKERLSDRDFVGRYGVLTLYLLSTEHMGNVYRDVRHYSVLLQYQGQALFVSGDAKPDRRLYGHLREYCGKLRVLIAPFPALGLPGARKCLLEYYRPEHIFLVHFPSPGEDEEGWIKSTVESCRKMGGELPYPVYCLEAEERYPLHLAAD</sequence>
<proteinExistence type="predicted"/>
<reference evidence="1 2" key="1">
    <citation type="submission" date="2016-11" db="EMBL/GenBank/DDBJ databases">
        <authorList>
            <person name="Jaros S."/>
            <person name="Januszkiewicz K."/>
            <person name="Wedrychowicz H."/>
        </authorList>
    </citation>
    <scope>NUCLEOTIDE SEQUENCE [LARGE SCALE GENOMIC DNA]</scope>
    <source>
        <strain evidence="1 2">DSM 17459</strain>
    </source>
</reference>
<protein>
    <recommendedName>
        <fullName evidence="3">L-ascorbate metabolism protein UlaG, beta-lactamase superfamily</fullName>
    </recommendedName>
</protein>
<dbReference type="EMBL" id="FQVI01000025">
    <property type="protein sequence ID" value="SHF39166.1"/>
    <property type="molecule type" value="Genomic_DNA"/>
</dbReference>
<keyword evidence="2" id="KW-1185">Reference proteome</keyword>
<dbReference type="AlphaFoldDB" id="A0A1M5B9T0"/>
<dbReference type="Proteomes" id="UP000184245">
    <property type="component" value="Unassembled WGS sequence"/>
</dbReference>
<gene>
    <name evidence="1" type="ORF">SAMN02745158_03552</name>
</gene>
<evidence type="ECO:0000313" key="2">
    <source>
        <dbReference type="Proteomes" id="UP000184245"/>
    </source>
</evidence>
<dbReference type="Gene3D" id="3.60.15.10">
    <property type="entry name" value="Ribonuclease Z/Hydroxyacylglutathione hydrolase-like"/>
    <property type="match status" value="1"/>
</dbReference>
<evidence type="ECO:0008006" key="3">
    <source>
        <dbReference type="Google" id="ProtNLM"/>
    </source>
</evidence>
<evidence type="ECO:0000313" key="1">
    <source>
        <dbReference type="EMBL" id="SHF39166.1"/>
    </source>
</evidence>
<dbReference type="InterPro" id="IPR036866">
    <property type="entry name" value="RibonucZ/Hydroxyglut_hydro"/>
</dbReference>
<organism evidence="1 2">
    <name type="scientific">Lactonifactor longoviformis DSM 17459</name>
    <dbReference type="NCBI Taxonomy" id="1122155"/>
    <lineage>
        <taxon>Bacteria</taxon>
        <taxon>Bacillati</taxon>
        <taxon>Bacillota</taxon>
        <taxon>Clostridia</taxon>
        <taxon>Eubacteriales</taxon>
        <taxon>Clostridiaceae</taxon>
        <taxon>Lactonifactor</taxon>
    </lineage>
</organism>
<accession>A0A1M5B9T0</accession>
<name>A0A1M5B9T0_9CLOT</name>
<dbReference type="STRING" id="1122155.SAMN02745158_03552"/>